<sequence>MKQSRSLRHNATMRSVASPSSSPRHQQSASGAADKSYDAVLSKAAAKHAFELSIASSSMNDNGLAQGGLNRASSTTSGERQRSTLTRGLSTRSGWHRRSVQSQSGLTRSKTVGPSTTSVRIRGGEECNSCRTTVDDLTLSRSASVGTNGFVRARSVQSLRSGGIARSETLASRCSAVSLGSTPTATRKKSFLRGGDEFAEVEYRNNPRLIKKREKKLAAEVKKAEKVEKRDTTESDRGSNAFIKGFKKMFNFASSNAKNVGSARQLTDEDDRGTYTVLTTTSQFTSPRRNIGSHTQIPPQQVSSRQAYYGPISYVGYPLSRRTSFAQSMRRVHVDDAEAAGFEVTMPALGILKDKTNSNIPDTSMTSRMSSYTSTDPFLSTVARETIPEPPLQPTQPLRTKSGLLRKPLPRQVTPNRVYSAIMRRIQNQDTDTGSRYVPVTAETPPTIMRQEEQIVPRHSPVTRSSLTDLTRDQVAARQLSNQSSGMPFNFSDCSQGLRKEPTALSTIRIVDTESHAPAPSVYEHQNSPTMATENFNSPSPAARSDRLSMFFSTSNTGSATVAATLATEPNTPLAVTPQSTGNTAASWASANPFRTYTRPQEISSLFPYYGVTTRATSTTTSETTFSRFRSWQHGNVPDSPQALHTNPSEDTVIFRGGTASISHSGAATDGRAGENEQGARLVERTLRDSISDAVDMQFGAAW</sequence>
<dbReference type="EMBL" id="MU971335">
    <property type="protein sequence ID" value="KAK9241208.1"/>
    <property type="molecule type" value="Genomic_DNA"/>
</dbReference>
<organism evidence="1 2">
    <name type="scientific">Lipomyces kononenkoae</name>
    <name type="common">Yeast</name>
    <dbReference type="NCBI Taxonomy" id="34357"/>
    <lineage>
        <taxon>Eukaryota</taxon>
        <taxon>Fungi</taxon>
        <taxon>Dikarya</taxon>
        <taxon>Ascomycota</taxon>
        <taxon>Saccharomycotina</taxon>
        <taxon>Lipomycetes</taxon>
        <taxon>Lipomycetales</taxon>
        <taxon>Lipomycetaceae</taxon>
        <taxon>Lipomyces</taxon>
    </lineage>
</organism>
<reference evidence="2" key="1">
    <citation type="journal article" date="2024" name="Front. Bioeng. Biotechnol.">
        <title>Genome-scale model development and genomic sequencing of the oleaginous clade Lipomyces.</title>
        <authorList>
            <person name="Czajka J.J."/>
            <person name="Han Y."/>
            <person name="Kim J."/>
            <person name="Mondo S.J."/>
            <person name="Hofstad B.A."/>
            <person name="Robles A."/>
            <person name="Haridas S."/>
            <person name="Riley R."/>
            <person name="LaButti K."/>
            <person name="Pangilinan J."/>
            <person name="Andreopoulos W."/>
            <person name="Lipzen A."/>
            <person name="Yan J."/>
            <person name="Wang M."/>
            <person name="Ng V."/>
            <person name="Grigoriev I.V."/>
            <person name="Spatafora J.W."/>
            <person name="Magnuson J.K."/>
            <person name="Baker S.E."/>
            <person name="Pomraning K.R."/>
        </authorList>
    </citation>
    <scope>NUCLEOTIDE SEQUENCE [LARGE SCALE GENOMIC DNA]</scope>
    <source>
        <strain evidence="2">CBS 7786</strain>
    </source>
</reference>
<name>A0ACC3TBB4_LIPKO</name>
<dbReference type="Proteomes" id="UP001433508">
    <property type="component" value="Unassembled WGS sequence"/>
</dbReference>
<proteinExistence type="predicted"/>
<evidence type="ECO:0000313" key="1">
    <source>
        <dbReference type="EMBL" id="KAK9241208.1"/>
    </source>
</evidence>
<accession>A0ACC3TBB4</accession>
<keyword evidence="2" id="KW-1185">Reference proteome</keyword>
<protein>
    <submittedName>
        <fullName evidence="1">Uncharacterized protein</fullName>
    </submittedName>
</protein>
<comment type="caution">
    <text evidence="1">The sequence shown here is derived from an EMBL/GenBank/DDBJ whole genome shotgun (WGS) entry which is preliminary data.</text>
</comment>
<evidence type="ECO:0000313" key="2">
    <source>
        <dbReference type="Proteomes" id="UP001433508"/>
    </source>
</evidence>
<gene>
    <name evidence="1" type="ORF">V1525DRAFT_392444</name>
</gene>